<reference evidence="1 2" key="1">
    <citation type="submission" date="2007-08" db="EMBL/GenBank/DDBJ databases">
        <authorList>
            <consortium name="The Citrobacter koseri Genome Sequencing Project"/>
            <person name="McClelland M."/>
            <person name="Sanderson E.K."/>
            <person name="Porwollik S."/>
            <person name="Spieth J."/>
            <person name="Clifton W.S."/>
            <person name="Latreille P."/>
            <person name="Courtney L."/>
            <person name="Wang C."/>
            <person name="Pepin K."/>
            <person name="Bhonagiri V."/>
            <person name="Nash W."/>
            <person name="Johnson M."/>
            <person name="Thiruvilangam P."/>
            <person name="Wilson R."/>
        </authorList>
    </citation>
    <scope>NUCLEOTIDE SEQUENCE [LARGE SCALE GENOMIC DNA]</scope>
    <source>
        <strain evidence="2">ATCC BAA-895 / CDC 4225-83 / SGSC4696</strain>
    </source>
</reference>
<dbReference type="Proteomes" id="UP000008148">
    <property type="component" value="Chromosome"/>
</dbReference>
<dbReference type="EMBL" id="CP000822">
    <property type="protein sequence ID" value="ABV15600.1"/>
    <property type="molecule type" value="Genomic_DNA"/>
</dbReference>
<dbReference type="HOGENOM" id="CLU_3151009_0_0_6"/>
<dbReference type="AlphaFoldDB" id="A8AQ37"/>
<organism evidence="1 2">
    <name type="scientific">Citrobacter koseri (strain ATCC BAA-895 / CDC 4225-83 / SGSC4696)</name>
    <dbReference type="NCBI Taxonomy" id="290338"/>
    <lineage>
        <taxon>Bacteria</taxon>
        <taxon>Pseudomonadati</taxon>
        <taxon>Pseudomonadota</taxon>
        <taxon>Gammaproteobacteria</taxon>
        <taxon>Enterobacterales</taxon>
        <taxon>Enterobacteriaceae</taxon>
        <taxon>Citrobacter</taxon>
    </lineage>
</organism>
<proteinExistence type="predicted"/>
<gene>
    <name evidence="1" type="ordered locus">CKO_04546</name>
</gene>
<evidence type="ECO:0000313" key="2">
    <source>
        <dbReference type="Proteomes" id="UP000008148"/>
    </source>
</evidence>
<evidence type="ECO:0000313" key="1">
    <source>
        <dbReference type="EMBL" id="ABV15600.1"/>
    </source>
</evidence>
<dbReference type="KEGG" id="cko:CKO_04546"/>
<protein>
    <submittedName>
        <fullName evidence="1">Uncharacterized protein</fullName>
    </submittedName>
</protein>
<keyword evidence="2" id="KW-1185">Reference proteome</keyword>
<accession>A8AQ37</accession>
<sequence>MNTTPLGNVWKRRFLLDGDKMPGGARAYRAWRTPRNPMSDKALATIRQ</sequence>
<name>A8AQ37_CITK8</name>